<dbReference type="PANTHER" id="PTHR24030:SF0">
    <property type="entry name" value="PROTEIN CMSS1"/>
    <property type="match status" value="1"/>
</dbReference>
<dbReference type="SUPFAM" id="SSF52540">
    <property type="entry name" value="P-loop containing nucleoside triphosphate hydrolases"/>
    <property type="match status" value="1"/>
</dbReference>
<dbReference type="Pfam" id="PF14617">
    <property type="entry name" value="CMS1"/>
    <property type="match status" value="1"/>
</dbReference>
<reference evidence="2" key="3">
    <citation type="submission" date="2025-08" db="UniProtKB">
        <authorList>
            <consortium name="Ensembl"/>
        </authorList>
    </citation>
    <scope>IDENTIFICATION</scope>
</reference>
<dbReference type="EMBL" id="EAAA01002271">
    <property type="status" value="NOT_ANNOTATED_CDS"/>
    <property type="molecule type" value="Genomic_DNA"/>
</dbReference>
<evidence type="ECO:0000256" key="1">
    <source>
        <dbReference type="SAM" id="MobiDB-lite"/>
    </source>
</evidence>
<organism evidence="2 3">
    <name type="scientific">Ciona intestinalis</name>
    <name type="common">Transparent sea squirt</name>
    <name type="synonym">Ascidia intestinalis</name>
    <dbReference type="NCBI Taxonomy" id="7719"/>
    <lineage>
        <taxon>Eukaryota</taxon>
        <taxon>Metazoa</taxon>
        <taxon>Chordata</taxon>
        <taxon>Tunicata</taxon>
        <taxon>Ascidiacea</taxon>
        <taxon>Phlebobranchia</taxon>
        <taxon>Cionidae</taxon>
        <taxon>Ciona</taxon>
    </lineage>
</organism>
<feature type="compositionally biased region" description="Basic and acidic residues" evidence="1">
    <location>
        <begin position="1"/>
        <end position="16"/>
    </location>
</feature>
<keyword evidence="3" id="KW-1185">Reference proteome</keyword>
<dbReference type="InterPro" id="IPR032704">
    <property type="entry name" value="Cms1"/>
</dbReference>
<sequence length="227" mass="26571">FILERKEMKQNEEPEVKKKKRRNRKRITEAKLPDQGDSPTMLRDYLKLHFSKLSKLEFEDISLTESNFTACNIDKEHTTTSYFKQIAPKWHRLSTAHSHKMSPLIIVVCGNALRASKFNTEAKTFKGKDARSIKLFARHMKIDDQIKLLRENVIHFAVGTPERIRSLILQDALSLEHTRAFVIDWNWRDVKLKRLIDIREARASLMNLLKDCVIPACKKHHVKIGLF</sequence>
<dbReference type="Ensembl" id="ENSCINT00000037299.1">
    <property type="protein sequence ID" value="ENSCINP00000032210.1"/>
    <property type="gene ID" value="ENSCING00000014848.2"/>
</dbReference>
<reference evidence="2" key="2">
    <citation type="journal article" date="2008" name="Genome Biol.">
        <title>Improved genome assembly and evidence-based global gene model set for the chordate Ciona intestinalis: new insight into intron and operon populations.</title>
        <authorList>
            <person name="Satou Y."/>
            <person name="Mineta K."/>
            <person name="Ogasawara M."/>
            <person name="Sasakura Y."/>
            <person name="Shoguchi E."/>
            <person name="Ueno K."/>
            <person name="Yamada L."/>
            <person name="Matsumoto J."/>
            <person name="Wasserscheid J."/>
            <person name="Dewar K."/>
            <person name="Wiley G.B."/>
            <person name="Macmil S.L."/>
            <person name="Roe B.A."/>
            <person name="Zeller R.W."/>
            <person name="Hastings K.E."/>
            <person name="Lemaire P."/>
            <person name="Lindquist E."/>
            <person name="Endo T."/>
            <person name="Hotta K."/>
            <person name="Inaba K."/>
        </authorList>
    </citation>
    <scope>NUCLEOTIDE SEQUENCE [LARGE SCALE GENOMIC DNA]</scope>
    <source>
        <strain evidence="2">wild type</strain>
    </source>
</reference>
<evidence type="ECO:0008006" key="4">
    <source>
        <dbReference type="Google" id="ProtNLM"/>
    </source>
</evidence>
<reference evidence="3" key="1">
    <citation type="journal article" date="2002" name="Science">
        <title>The draft genome of Ciona intestinalis: insights into chordate and vertebrate origins.</title>
        <authorList>
            <person name="Dehal P."/>
            <person name="Satou Y."/>
            <person name="Campbell R.K."/>
            <person name="Chapman J."/>
            <person name="Degnan B."/>
            <person name="De Tomaso A."/>
            <person name="Davidson B."/>
            <person name="Di Gregorio A."/>
            <person name="Gelpke M."/>
            <person name="Goodstein D.M."/>
            <person name="Harafuji N."/>
            <person name="Hastings K.E."/>
            <person name="Ho I."/>
            <person name="Hotta K."/>
            <person name="Huang W."/>
            <person name="Kawashima T."/>
            <person name="Lemaire P."/>
            <person name="Martinez D."/>
            <person name="Meinertzhagen I.A."/>
            <person name="Necula S."/>
            <person name="Nonaka M."/>
            <person name="Putnam N."/>
            <person name="Rash S."/>
            <person name="Saiga H."/>
            <person name="Satake M."/>
            <person name="Terry A."/>
            <person name="Yamada L."/>
            <person name="Wang H.G."/>
            <person name="Awazu S."/>
            <person name="Azumi K."/>
            <person name="Boore J."/>
            <person name="Branno M."/>
            <person name="Chin-Bow S."/>
            <person name="DeSantis R."/>
            <person name="Doyle S."/>
            <person name="Francino P."/>
            <person name="Keys D.N."/>
            <person name="Haga S."/>
            <person name="Hayashi H."/>
            <person name="Hino K."/>
            <person name="Imai K.S."/>
            <person name="Inaba K."/>
            <person name="Kano S."/>
            <person name="Kobayashi K."/>
            <person name="Kobayashi M."/>
            <person name="Lee B.I."/>
            <person name="Makabe K.W."/>
            <person name="Manohar C."/>
            <person name="Matassi G."/>
            <person name="Medina M."/>
            <person name="Mochizuki Y."/>
            <person name="Mount S."/>
            <person name="Morishita T."/>
            <person name="Miura S."/>
            <person name="Nakayama A."/>
            <person name="Nishizaka S."/>
            <person name="Nomoto H."/>
            <person name="Ohta F."/>
            <person name="Oishi K."/>
            <person name="Rigoutsos I."/>
            <person name="Sano M."/>
            <person name="Sasaki A."/>
            <person name="Sasakura Y."/>
            <person name="Shoguchi E."/>
            <person name="Shin-i T."/>
            <person name="Spagnuolo A."/>
            <person name="Stainier D."/>
            <person name="Suzuki M.M."/>
            <person name="Tassy O."/>
            <person name="Takatori N."/>
            <person name="Tokuoka M."/>
            <person name="Yagi K."/>
            <person name="Yoshizaki F."/>
            <person name="Wada S."/>
            <person name="Zhang C."/>
            <person name="Hyatt P.D."/>
            <person name="Larimer F."/>
            <person name="Detter C."/>
            <person name="Doggett N."/>
            <person name="Glavina T."/>
            <person name="Hawkins T."/>
            <person name="Richardson P."/>
            <person name="Lucas S."/>
            <person name="Kohara Y."/>
            <person name="Levine M."/>
            <person name="Satoh N."/>
            <person name="Rokhsar D.S."/>
        </authorList>
    </citation>
    <scope>NUCLEOTIDE SEQUENCE [LARGE SCALE GENOMIC DNA]</scope>
</reference>
<dbReference type="FunCoup" id="H2XRC6">
    <property type="interactions" value="16"/>
</dbReference>
<dbReference type="GeneTree" id="ENSGT00390000006574"/>
<protein>
    <recommendedName>
        <fullName evidence="4">Protein CMSS1</fullName>
    </recommendedName>
</protein>
<evidence type="ECO:0000313" key="2">
    <source>
        <dbReference type="Ensembl" id="ENSCINP00000032210.1"/>
    </source>
</evidence>
<dbReference type="STRING" id="7719.ENSCINP00000032210"/>
<dbReference type="Gene3D" id="3.40.50.300">
    <property type="entry name" value="P-loop containing nucleotide triphosphate hydrolases"/>
    <property type="match status" value="1"/>
</dbReference>
<dbReference type="Proteomes" id="UP000008144">
    <property type="component" value="Chromosome 6"/>
</dbReference>
<name>H2XRC6_CIOIN</name>
<dbReference type="AlphaFoldDB" id="H2XRC6"/>
<evidence type="ECO:0000313" key="3">
    <source>
        <dbReference type="Proteomes" id="UP000008144"/>
    </source>
</evidence>
<dbReference type="PANTHER" id="PTHR24030">
    <property type="entry name" value="PROTEIN CMSS1"/>
    <property type="match status" value="1"/>
</dbReference>
<dbReference type="OMA" id="XPKECFL"/>
<dbReference type="InterPro" id="IPR027417">
    <property type="entry name" value="P-loop_NTPase"/>
</dbReference>
<accession>H2XRC6</accession>
<proteinExistence type="predicted"/>
<reference evidence="2" key="4">
    <citation type="submission" date="2025-09" db="UniProtKB">
        <authorList>
            <consortium name="Ensembl"/>
        </authorList>
    </citation>
    <scope>IDENTIFICATION</scope>
</reference>
<dbReference type="InParanoid" id="H2XRC6"/>
<feature type="region of interest" description="Disordered" evidence="1">
    <location>
        <begin position="1"/>
        <end position="36"/>
    </location>
</feature>